<accession>A0A8A1MFG2</accession>
<dbReference type="EMBL" id="CP069112">
    <property type="protein sequence ID" value="QSS62887.1"/>
    <property type="molecule type" value="Genomic_DNA"/>
</dbReference>
<evidence type="ECO:0000256" key="1">
    <source>
        <dbReference type="SAM" id="MobiDB-lite"/>
    </source>
</evidence>
<dbReference type="VEuPathDB" id="FungiDB:I7I51_02630"/>
<feature type="compositionally biased region" description="Basic and acidic residues" evidence="1">
    <location>
        <begin position="27"/>
        <end position="40"/>
    </location>
</feature>
<name>A0A8A1MFG2_AJECA</name>
<dbReference type="OrthoDB" id="4186939at2759"/>
<organism evidence="2 3">
    <name type="scientific">Ajellomyces capsulatus</name>
    <name type="common">Darling's disease fungus</name>
    <name type="synonym">Histoplasma capsulatum</name>
    <dbReference type="NCBI Taxonomy" id="5037"/>
    <lineage>
        <taxon>Eukaryota</taxon>
        <taxon>Fungi</taxon>
        <taxon>Dikarya</taxon>
        <taxon>Ascomycota</taxon>
        <taxon>Pezizomycotina</taxon>
        <taxon>Eurotiomycetes</taxon>
        <taxon>Eurotiomycetidae</taxon>
        <taxon>Onygenales</taxon>
        <taxon>Ajellomycetaceae</taxon>
        <taxon>Histoplasma</taxon>
    </lineage>
</organism>
<proteinExistence type="predicted"/>
<feature type="region of interest" description="Disordered" evidence="1">
    <location>
        <begin position="1"/>
        <end position="59"/>
    </location>
</feature>
<dbReference type="Proteomes" id="UP000663671">
    <property type="component" value="Chromosome 7"/>
</dbReference>
<protein>
    <submittedName>
        <fullName evidence="2">Uncharacterized protein</fullName>
    </submittedName>
</protein>
<dbReference type="AlphaFoldDB" id="A0A8A1MFG2"/>
<gene>
    <name evidence="2" type="ORF">I7I51_02630</name>
</gene>
<evidence type="ECO:0000313" key="2">
    <source>
        <dbReference type="EMBL" id="QSS62887.1"/>
    </source>
</evidence>
<sequence length="106" mass="12141">MAHKVVSSYSSSAISSQDGKSLKIHNASRDAQAKGFRLEEANGSSRTQPRKPHLRRDETFWLRRQPMEVEGSNYASRRLRQSRSSLFSGYERESGIIQDRTNRLKS</sequence>
<feature type="compositionally biased region" description="Low complexity" evidence="1">
    <location>
        <begin position="7"/>
        <end position="16"/>
    </location>
</feature>
<reference evidence="2" key="1">
    <citation type="submission" date="2021-01" db="EMBL/GenBank/DDBJ databases">
        <title>Chromosome-level genome assembly of a human fungal pathogen reveals clustering of transcriptionally co-regulated genes.</title>
        <authorList>
            <person name="Voorhies M."/>
            <person name="Cohen S."/>
            <person name="Shea T.P."/>
            <person name="Petrus S."/>
            <person name="Munoz J.F."/>
            <person name="Poplawski S."/>
            <person name="Goldman W.E."/>
            <person name="Michael T."/>
            <person name="Cuomo C.A."/>
            <person name="Sil A."/>
            <person name="Beyhan S."/>
        </authorList>
    </citation>
    <scope>NUCLEOTIDE SEQUENCE</scope>
    <source>
        <strain evidence="2">WU24</strain>
    </source>
</reference>
<evidence type="ECO:0000313" key="3">
    <source>
        <dbReference type="Proteomes" id="UP000663671"/>
    </source>
</evidence>